<evidence type="ECO:0000256" key="2">
    <source>
        <dbReference type="SAM" id="MobiDB-lite"/>
    </source>
</evidence>
<dbReference type="InterPro" id="IPR002509">
    <property type="entry name" value="NODB_dom"/>
</dbReference>
<sequence length="434" mass="48489">MTRPSTRRRFLALSSSAAIAGIAGCTDQLGLASSDDSPGGDPNESTSGGVPSLETESLSRETYSQPGESFEDFEDLSAWSVVQGSGEPDTEVIFDGSQSFRLSATGDQNIVVERELDEDLADRDFSFAMRTTTPGNVAVYLRLVDAYGSHTIYQLRQITYRTPDVGWFRTNPGVFETTPVPTEMGDLERMELVVLNTGPEAEVWVDDLRTHAKPDKGYVVLSWDDGRRDYYDDAAPMHDEYGVPAIQAPIPDTTSDGTTGGRYMTVQELQERQDSGDEIVVHGTHEPIHRYDEAEIEPRLRRDKQWFIDNGFEGADYIVYPHNSFDKTSLEYTDRYHDCGGFNQSGDVNTTGVYGFDPLVLPRTIGWDLDISKRCVDRAAEHNNCTILNFHAFDEENTMSKEEYGQLLEHIDGKGDDLEVITLGDLWQLRTNGQ</sequence>
<dbReference type="Gene3D" id="3.20.20.370">
    <property type="entry name" value="Glycoside hydrolase/deacetylase"/>
    <property type="match status" value="1"/>
</dbReference>
<reference evidence="4 5" key="1">
    <citation type="journal article" date="2014" name="Int. J. Syst. Evol. Microbiol.">
        <title>Complete genome sequence of Corynebacterium casei LMG S-19264T (=DSM 44701T), isolated from a smear-ripened cheese.</title>
        <authorList>
            <consortium name="US DOE Joint Genome Institute (JGI-PGF)"/>
            <person name="Walter F."/>
            <person name="Albersmeier A."/>
            <person name="Kalinowski J."/>
            <person name="Ruckert C."/>
        </authorList>
    </citation>
    <scope>NUCLEOTIDE SEQUENCE [LARGE SCALE GENOMIC DNA]</scope>
    <source>
        <strain evidence="4 5">IBRC-M 10912</strain>
    </source>
</reference>
<dbReference type="InterPro" id="IPR051398">
    <property type="entry name" value="Polysacch_Deacetylase"/>
</dbReference>
<accession>A0ABD5NYC1</accession>
<dbReference type="PROSITE" id="PS51318">
    <property type="entry name" value="TAT"/>
    <property type="match status" value="1"/>
</dbReference>
<name>A0ABD5NYC1_9EURY</name>
<comment type="caution">
    <text evidence="4">The sequence shown here is derived from an EMBL/GenBank/DDBJ whole genome shotgun (WGS) entry which is preliminary data.</text>
</comment>
<dbReference type="GeneID" id="71853727"/>
<evidence type="ECO:0000313" key="4">
    <source>
        <dbReference type="EMBL" id="MFC4247088.1"/>
    </source>
</evidence>
<dbReference type="RefSeq" id="WP_246974244.1">
    <property type="nucleotide sequence ID" value="NZ_CP095397.1"/>
</dbReference>
<feature type="domain" description="NodB homology" evidence="3">
    <location>
        <begin position="213"/>
        <end position="333"/>
    </location>
</feature>
<dbReference type="Proteomes" id="UP001595821">
    <property type="component" value="Unassembled WGS sequence"/>
</dbReference>
<evidence type="ECO:0000313" key="5">
    <source>
        <dbReference type="Proteomes" id="UP001595821"/>
    </source>
</evidence>
<dbReference type="EMBL" id="JBHSDJ010000029">
    <property type="protein sequence ID" value="MFC4247088.1"/>
    <property type="molecule type" value="Genomic_DNA"/>
</dbReference>
<dbReference type="AlphaFoldDB" id="A0ABD5NYC1"/>
<dbReference type="PROSITE" id="PS51257">
    <property type="entry name" value="PROKAR_LIPOPROTEIN"/>
    <property type="match status" value="1"/>
</dbReference>
<dbReference type="SUPFAM" id="SSF88713">
    <property type="entry name" value="Glycoside hydrolase/deacetylase"/>
    <property type="match status" value="1"/>
</dbReference>
<dbReference type="PANTHER" id="PTHR34216:SF7">
    <property type="entry name" value="POLY-BETA-1,6-N-ACETYL-D-GLUCOSAMINE N-DEACETYLASE"/>
    <property type="match status" value="1"/>
</dbReference>
<feature type="compositionally biased region" description="Polar residues" evidence="2">
    <location>
        <begin position="43"/>
        <end position="67"/>
    </location>
</feature>
<organism evidence="4 5">
    <name type="scientific">Natribaculum luteum</name>
    <dbReference type="NCBI Taxonomy" id="1586232"/>
    <lineage>
        <taxon>Archaea</taxon>
        <taxon>Methanobacteriati</taxon>
        <taxon>Methanobacteriota</taxon>
        <taxon>Stenosarchaea group</taxon>
        <taxon>Halobacteria</taxon>
        <taxon>Halobacteriales</taxon>
        <taxon>Natrialbaceae</taxon>
        <taxon>Natribaculum</taxon>
    </lineage>
</organism>
<dbReference type="Gene3D" id="2.60.120.260">
    <property type="entry name" value="Galactose-binding domain-like"/>
    <property type="match status" value="1"/>
</dbReference>
<evidence type="ECO:0000259" key="3">
    <source>
        <dbReference type="Pfam" id="PF01522"/>
    </source>
</evidence>
<dbReference type="CDD" id="cd10970">
    <property type="entry name" value="CE4_DAC_u1_6s"/>
    <property type="match status" value="1"/>
</dbReference>
<protein>
    <submittedName>
        <fullName evidence="4">Polysaccharide deacetylase family protein</fullName>
    </submittedName>
</protein>
<gene>
    <name evidence="4" type="ORF">ACFOZ7_08765</name>
</gene>
<evidence type="ECO:0000256" key="1">
    <source>
        <dbReference type="ARBA" id="ARBA00022729"/>
    </source>
</evidence>
<keyword evidence="1" id="KW-0732">Signal</keyword>
<feature type="region of interest" description="Disordered" evidence="2">
    <location>
        <begin position="28"/>
        <end position="67"/>
    </location>
</feature>
<dbReference type="Pfam" id="PF01522">
    <property type="entry name" value="Polysacc_deac_1"/>
    <property type="match status" value="1"/>
</dbReference>
<proteinExistence type="predicted"/>
<dbReference type="InterPro" id="IPR006311">
    <property type="entry name" value="TAT_signal"/>
</dbReference>
<dbReference type="PANTHER" id="PTHR34216">
    <property type="match status" value="1"/>
</dbReference>
<dbReference type="InterPro" id="IPR011330">
    <property type="entry name" value="Glyco_hydro/deAcase_b/a-brl"/>
</dbReference>